<dbReference type="EMBL" id="OBDZ01000001">
    <property type="protein sequence ID" value="SNY05420.1"/>
    <property type="molecule type" value="Genomic_DNA"/>
</dbReference>
<keyword evidence="4" id="KW-1185">Reference proteome</keyword>
<evidence type="ECO:0000256" key="1">
    <source>
        <dbReference type="ARBA" id="ARBA00022737"/>
    </source>
</evidence>
<dbReference type="InterPro" id="IPR011608">
    <property type="entry name" value="PRD"/>
</dbReference>
<dbReference type="PROSITE" id="PS51372">
    <property type="entry name" value="PRD_2"/>
    <property type="match status" value="2"/>
</dbReference>
<feature type="domain" description="PRD" evidence="2">
    <location>
        <begin position="84"/>
        <end position="189"/>
    </location>
</feature>
<dbReference type="InterPro" id="IPR004341">
    <property type="entry name" value="CAT_RNA-bd_dom"/>
</dbReference>
<accession>A0A285F284</accession>
<dbReference type="NCBIfam" id="NF047357">
    <property type="entry name" value="antiterm_GlcT"/>
    <property type="match status" value="1"/>
</dbReference>
<dbReference type="STRING" id="1413210.U472_09275"/>
<dbReference type="Proteomes" id="UP000219573">
    <property type="component" value="Unassembled WGS sequence"/>
</dbReference>
<sequence>MSNLMKSNSSQDYQIKKVFNNNVVLVTQGDQLDNSSKEVILVGKGLGFAKKAGDIIENDSLNIDKEFIPANDEKKEQYNQLVKTVNEEIIGLTTEIIAMVSEELNEELDKHIHIALTDHIAFALKRIKEGMEISNPFLPETKTLYNEEYRLAKKAVEMIEERSGIPIPEGEVGFITLHIHGARTKQGVSRAVKYTSLIKEMIDFIEGRLEIAISHDSLNYARLVSHLRFALERIETNKINQNPLLEKIKDDLKQSYQIAEELSDLIYKRLEIVVPDDEKGYLAMHLERLKKNLD</sequence>
<protein>
    <submittedName>
        <fullName evidence="3">Transcriptional antiterminator, BglG family</fullName>
    </submittedName>
</protein>
<evidence type="ECO:0000313" key="4">
    <source>
        <dbReference type="Proteomes" id="UP000219573"/>
    </source>
</evidence>
<dbReference type="Gene3D" id="2.30.24.10">
    <property type="entry name" value="CAT RNA-binding domain"/>
    <property type="match status" value="1"/>
</dbReference>
<dbReference type="AlphaFoldDB" id="A0A285F284"/>
<dbReference type="InterPro" id="IPR036634">
    <property type="entry name" value="PRD_sf"/>
</dbReference>
<evidence type="ECO:0000259" key="2">
    <source>
        <dbReference type="PROSITE" id="PS51372"/>
    </source>
</evidence>
<feature type="domain" description="PRD" evidence="2">
    <location>
        <begin position="191"/>
        <end position="294"/>
    </location>
</feature>
<dbReference type="InterPro" id="IPR050661">
    <property type="entry name" value="BglG_antiterminators"/>
</dbReference>
<dbReference type="SMART" id="SM01061">
    <property type="entry name" value="CAT_RBD"/>
    <property type="match status" value="1"/>
</dbReference>
<dbReference type="GO" id="GO:0006355">
    <property type="term" value="P:regulation of DNA-templated transcription"/>
    <property type="evidence" value="ECO:0007669"/>
    <property type="project" value="InterPro"/>
</dbReference>
<organism evidence="3 4">
    <name type="scientific">Orenia metallireducens</name>
    <dbReference type="NCBI Taxonomy" id="1413210"/>
    <lineage>
        <taxon>Bacteria</taxon>
        <taxon>Bacillati</taxon>
        <taxon>Bacillota</taxon>
        <taxon>Clostridia</taxon>
        <taxon>Halanaerobiales</taxon>
        <taxon>Halobacteroidaceae</taxon>
        <taxon>Orenia</taxon>
    </lineage>
</organism>
<dbReference type="PANTHER" id="PTHR30185:SF16">
    <property type="entry name" value="PROTEIN GLCT"/>
    <property type="match status" value="1"/>
</dbReference>
<dbReference type="Gene3D" id="1.10.1790.10">
    <property type="entry name" value="PRD domain"/>
    <property type="match status" value="2"/>
</dbReference>
<dbReference type="Pfam" id="PF00874">
    <property type="entry name" value="PRD"/>
    <property type="match status" value="2"/>
</dbReference>
<keyword evidence="1" id="KW-0677">Repeat</keyword>
<dbReference type="RefSeq" id="WP_253250636.1">
    <property type="nucleotide sequence ID" value="NZ_OBDZ01000001.1"/>
</dbReference>
<gene>
    <name evidence="3" type="ORF">SAMN06265827_10152</name>
</gene>
<evidence type="ECO:0000313" key="3">
    <source>
        <dbReference type="EMBL" id="SNY05420.1"/>
    </source>
</evidence>
<name>A0A285F284_9FIRM</name>
<proteinExistence type="predicted"/>
<dbReference type="InterPro" id="IPR036650">
    <property type="entry name" value="CAT_RNA-bd_dom_sf"/>
</dbReference>
<dbReference type="SUPFAM" id="SSF63520">
    <property type="entry name" value="PTS-regulatory domain, PRD"/>
    <property type="match status" value="2"/>
</dbReference>
<reference evidence="4" key="1">
    <citation type="submission" date="2017-09" db="EMBL/GenBank/DDBJ databases">
        <authorList>
            <person name="Varghese N."/>
            <person name="Submissions S."/>
        </authorList>
    </citation>
    <scope>NUCLEOTIDE SEQUENCE [LARGE SCALE GENOMIC DNA]</scope>
    <source>
        <strain evidence="4">MSL47</strain>
    </source>
</reference>
<dbReference type="Pfam" id="PF03123">
    <property type="entry name" value="CAT_RBD"/>
    <property type="match status" value="1"/>
</dbReference>
<dbReference type="GO" id="GO:0003723">
    <property type="term" value="F:RNA binding"/>
    <property type="evidence" value="ECO:0007669"/>
    <property type="project" value="InterPro"/>
</dbReference>
<dbReference type="SUPFAM" id="SSF50151">
    <property type="entry name" value="SacY-like RNA-binding domain"/>
    <property type="match status" value="1"/>
</dbReference>
<dbReference type="PANTHER" id="PTHR30185">
    <property type="entry name" value="CRYPTIC BETA-GLUCOSIDE BGL OPERON ANTITERMINATOR"/>
    <property type="match status" value="1"/>
</dbReference>